<accession>A0A6B3LX04</accession>
<evidence type="ECO:0000256" key="1">
    <source>
        <dbReference type="SAM" id="Phobius"/>
    </source>
</evidence>
<proteinExistence type="predicted"/>
<organism evidence="2 3">
    <name type="scientific">Pontibacter burrus</name>
    <dbReference type="NCBI Taxonomy" id="2704466"/>
    <lineage>
        <taxon>Bacteria</taxon>
        <taxon>Pseudomonadati</taxon>
        <taxon>Bacteroidota</taxon>
        <taxon>Cytophagia</taxon>
        <taxon>Cytophagales</taxon>
        <taxon>Hymenobacteraceae</taxon>
        <taxon>Pontibacter</taxon>
    </lineage>
</organism>
<feature type="transmembrane region" description="Helical" evidence="1">
    <location>
        <begin position="92"/>
        <end position="112"/>
    </location>
</feature>
<reference evidence="2 3" key="1">
    <citation type="submission" date="2020-02" db="EMBL/GenBank/DDBJ databases">
        <authorList>
            <person name="Kim M.K."/>
        </authorList>
    </citation>
    <scope>NUCLEOTIDE SEQUENCE [LARGE SCALE GENOMIC DNA]</scope>
    <source>
        <strain evidence="2 3">BT327</strain>
    </source>
</reference>
<keyword evidence="1" id="KW-0812">Transmembrane</keyword>
<keyword evidence="3" id="KW-1185">Reference proteome</keyword>
<evidence type="ECO:0000313" key="3">
    <source>
        <dbReference type="Proteomes" id="UP000474777"/>
    </source>
</evidence>
<keyword evidence="1" id="KW-1133">Transmembrane helix</keyword>
<feature type="transmembrane region" description="Helical" evidence="1">
    <location>
        <begin position="61"/>
        <end position="85"/>
    </location>
</feature>
<keyword evidence="1" id="KW-0472">Membrane</keyword>
<sequence length="113" mass="12598">MEKSKSPLMFWLISGIILTITGLLAFINLEEWYVIGILNRTVGYPFGGEGTTPYYYKTPELYALVSLIWGLLFTGAFVFAVLAIIQKNKTRMVAALGSTVFLLAMLFVHGLIE</sequence>
<feature type="transmembrane region" description="Helical" evidence="1">
    <location>
        <begin position="7"/>
        <end position="27"/>
    </location>
</feature>
<gene>
    <name evidence="2" type="ORF">GXP69_11630</name>
</gene>
<dbReference type="EMBL" id="JAAGWD010000004">
    <property type="protein sequence ID" value="NEM98348.1"/>
    <property type="molecule type" value="Genomic_DNA"/>
</dbReference>
<protein>
    <submittedName>
        <fullName evidence="2">Uncharacterized protein</fullName>
    </submittedName>
</protein>
<dbReference type="RefSeq" id="WP_163915229.1">
    <property type="nucleotide sequence ID" value="NZ_JAAGWD010000004.1"/>
</dbReference>
<name>A0A6B3LX04_9BACT</name>
<dbReference type="Proteomes" id="UP000474777">
    <property type="component" value="Unassembled WGS sequence"/>
</dbReference>
<evidence type="ECO:0000313" key="2">
    <source>
        <dbReference type="EMBL" id="NEM98348.1"/>
    </source>
</evidence>
<comment type="caution">
    <text evidence="2">The sequence shown here is derived from an EMBL/GenBank/DDBJ whole genome shotgun (WGS) entry which is preliminary data.</text>
</comment>
<dbReference type="AlphaFoldDB" id="A0A6B3LX04"/>